<feature type="domain" description="Lipoxygenase" evidence="5">
    <location>
        <begin position="1"/>
        <end position="169"/>
    </location>
</feature>
<dbReference type="InterPro" id="IPR000907">
    <property type="entry name" value="LipOase"/>
</dbReference>
<gene>
    <name evidence="6" type="ORF">G0U57_009783</name>
</gene>
<dbReference type="AlphaFoldDB" id="A0A8T1RWP5"/>
<dbReference type="SUPFAM" id="SSF48484">
    <property type="entry name" value="Lipoxigenase"/>
    <property type="match status" value="1"/>
</dbReference>
<dbReference type="InterPro" id="IPR013819">
    <property type="entry name" value="LipOase_C"/>
</dbReference>
<dbReference type="OrthoDB" id="407298at2759"/>
<keyword evidence="3" id="KW-0560">Oxidoreductase</keyword>
<organism evidence="6 7">
    <name type="scientific">Chelydra serpentina</name>
    <name type="common">Snapping turtle</name>
    <name type="synonym">Testudo serpentina</name>
    <dbReference type="NCBI Taxonomy" id="8475"/>
    <lineage>
        <taxon>Eukaryota</taxon>
        <taxon>Metazoa</taxon>
        <taxon>Chordata</taxon>
        <taxon>Craniata</taxon>
        <taxon>Vertebrata</taxon>
        <taxon>Euteleostomi</taxon>
        <taxon>Archelosauria</taxon>
        <taxon>Testudinata</taxon>
        <taxon>Testudines</taxon>
        <taxon>Cryptodira</taxon>
        <taxon>Durocryptodira</taxon>
        <taxon>Americhelydia</taxon>
        <taxon>Chelydroidea</taxon>
        <taxon>Chelydridae</taxon>
        <taxon>Chelydra</taxon>
    </lineage>
</organism>
<evidence type="ECO:0000256" key="1">
    <source>
        <dbReference type="ARBA" id="ARBA00022723"/>
    </source>
</evidence>
<keyword evidence="1" id="KW-0479">Metal-binding</keyword>
<dbReference type="GO" id="GO:0034440">
    <property type="term" value="P:lipid oxidation"/>
    <property type="evidence" value="ECO:0007669"/>
    <property type="project" value="InterPro"/>
</dbReference>
<comment type="caution">
    <text evidence="6">The sequence shown here is derived from an EMBL/GenBank/DDBJ whole genome shotgun (WGS) entry which is preliminary data.</text>
</comment>
<accession>A0A8T1RWP5</accession>
<dbReference type="Proteomes" id="UP000765507">
    <property type="component" value="Unassembled WGS sequence"/>
</dbReference>
<dbReference type="GO" id="GO:0046872">
    <property type="term" value="F:metal ion binding"/>
    <property type="evidence" value="ECO:0007669"/>
    <property type="project" value="UniProtKB-KW"/>
</dbReference>
<proteinExistence type="predicted"/>
<dbReference type="PANTHER" id="PTHR11771">
    <property type="entry name" value="LIPOXYGENASE"/>
    <property type="match status" value="1"/>
</dbReference>
<name>A0A8T1RWP5_CHESE</name>
<evidence type="ECO:0000256" key="2">
    <source>
        <dbReference type="ARBA" id="ARBA00022964"/>
    </source>
</evidence>
<dbReference type="GO" id="GO:0016702">
    <property type="term" value="F:oxidoreductase activity, acting on single donors with incorporation of molecular oxygen, incorporation of two atoms of oxygen"/>
    <property type="evidence" value="ECO:0007669"/>
    <property type="project" value="InterPro"/>
</dbReference>
<reference evidence="6 7" key="1">
    <citation type="journal article" date="2020" name="G3 (Bethesda)">
        <title>Draft Genome of the Common Snapping Turtle, Chelydra serpentina, a Model for Phenotypic Plasticity in Reptiles.</title>
        <authorList>
            <person name="Das D."/>
            <person name="Singh S.K."/>
            <person name="Bierstedt J."/>
            <person name="Erickson A."/>
            <person name="Galli G.L.J."/>
            <person name="Crossley D.A. 2nd"/>
            <person name="Rhen T."/>
        </authorList>
    </citation>
    <scope>NUCLEOTIDE SEQUENCE [LARGE SCALE GENOMIC DNA]</scope>
    <source>
        <strain evidence="6">KW</strain>
    </source>
</reference>
<dbReference type="Gene3D" id="3.10.450.60">
    <property type="match status" value="1"/>
</dbReference>
<feature type="region of interest" description="Disordered" evidence="4">
    <location>
        <begin position="138"/>
        <end position="169"/>
    </location>
</feature>
<dbReference type="PROSITE" id="PS51393">
    <property type="entry name" value="LIPOXYGENASE_3"/>
    <property type="match status" value="1"/>
</dbReference>
<evidence type="ECO:0000313" key="6">
    <source>
        <dbReference type="EMBL" id="KAG6921166.1"/>
    </source>
</evidence>
<dbReference type="Gene3D" id="1.20.245.10">
    <property type="entry name" value="Lipoxygenase-1, Domain 5"/>
    <property type="match status" value="1"/>
</dbReference>
<sequence length="169" mass="19157">MPSLQLGIWLCPLRRDWPGLSVFPPSVSLVPRELEIKLKGFSLCTGSWEKLEDIRKIFWCNKNPTSEYISEHWQEDSFFGYQFLNGVNPVLIRKCTSLPENFPVTEEMVAGSLGEGTTLRDELKVGRSCWPPESRLRGRVLRDPGTNPSSLLHVRDEPLSPPCRKGTSS</sequence>
<evidence type="ECO:0000259" key="5">
    <source>
        <dbReference type="PROSITE" id="PS51393"/>
    </source>
</evidence>
<evidence type="ECO:0000256" key="4">
    <source>
        <dbReference type="SAM" id="MobiDB-lite"/>
    </source>
</evidence>
<dbReference type="EMBL" id="JAHGAV010002546">
    <property type="protein sequence ID" value="KAG6921166.1"/>
    <property type="molecule type" value="Genomic_DNA"/>
</dbReference>
<dbReference type="InterPro" id="IPR036226">
    <property type="entry name" value="LipOase_C_sf"/>
</dbReference>
<evidence type="ECO:0000313" key="7">
    <source>
        <dbReference type="Proteomes" id="UP000765507"/>
    </source>
</evidence>
<evidence type="ECO:0000256" key="3">
    <source>
        <dbReference type="ARBA" id="ARBA00023002"/>
    </source>
</evidence>
<keyword evidence="7" id="KW-1185">Reference proteome</keyword>
<protein>
    <submittedName>
        <fullName evidence="6">Arachidonate 12-lipoxygenase, 12R type</fullName>
    </submittedName>
</protein>
<keyword evidence="2" id="KW-0223">Dioxygenase</keyword>